<reference evidence="5 8" key="1">
    <citation type="submission" date="2018-06" db="EMBL/GenBank/DDBJ databases">
        <authorList>
            <consortium name="Pathogen Informatics"/>
            <person name="Doyle S."/>
        </authorList>
    </citation>
    <scope>NUCLEOTIDE SEQUENCE [LARGE SCALE GENOMIC DNA]</scope>
    <source>
        <strain evidence="5 8">NCTC9426</strain>
    </source>
</reference>
<comment type="function">
    <text evidence="3">Part of a sulfur-relay system.</text>
</comment>
<dbReference type="GO" id="GO:0097163">
    <property type="term" value="F:sulfur carrier activity"/>
    <property type="evidence" value="ECO:0007669"/>
    <property type="project" value="TreeGrafter"/>
</dbReference>
<reference evidence="6 9" key="2">
    <citation type="journal article" date="2022" name="BMC Microbiol.">
        <title>Whole genome sequencing of Moraxella bovis strains from North America reveals two genotypes with different genetic determinants.</title>
        <authorList>
            <person name="Wynn E.L."/>
            <person name="Hille M.M."/>
            <person name="Loy J.D."/>
            <person name="Schuller G."/>
            <person name="Kuhn K.L."/>
            <person name="Dickey A.M."/>
            <person name="Bono J.L."/>
            <person name="Clawson M.L."/>
        </authorList>
    </citation>
    <scope>NUCLEOTIDE SEQUENCE</scope>
    <source>
        <strain evidence="6">SAM102599</strain>
        <strain evidence="7 9">SAM57978</strain>
    </source>
</reference>
<dbReference type="GO" id="GO:0005737">
    <property type="term" value="C:cytoplasm"/>
    <property type="evidence" value="ECO:0007669"/>
    <property type="project" value="UniProtKB-SubCell"/>
</dbReference>
<dbReference type="Gene3D" id="1.10.10.370">
    <property type="entry name" value="DsrC-like protein, C-terminal domain"/>
    <property type="match status" value="1"/>
</dbReference>
<comment type="similarity">
    <text evidence="3">Belongs to the dsrC/tusE family.</text>
</comment>
<dbReference type="EMBL" id="UGPZ01000003">
    <property type="protein sequence ID" value="STY93099.1"/>
    <property type="molecule type" value="Genomic_DNA"/>
</dbReference>
<dbReference type="EMBL" id="CP087781">
    <property type="protein sequence ID" value="UZA52962.1"/>
    <property type="molecule type" value="Genomic_DNA"/>
</dbReference>
<evidence type="ECO:0000313" key="6">
    <source>
        <dbReference type="EMBL" id="UZA04634.1"/>
    </source>
</evidence>
<dbReference type="EMBL" id="CP087830">
    <property type="protein sequence ID" value="UZA04634.1"/>
    <property type="molecule type" value="Genomic_DNA"/>
</dbReference>
<dbReference type="NCBIfam" id="TIGR03342">
    <property type="entry name" value="dsrC_tusE_dsvC"/>
    <property type="match status" value="1"/>
</dbReference>
<gene>
    <name evidence="5" type="primary">tusE</name>
    <name evidence="6" type="ORF">LP092_04380</name>
    <name evidence="7" type="ORF">LP129_04785</name>
    <name evidence="5" type="ORF">NCTC9426_01814</name>
</gene>
<evidence type="ECO:0000256" key="4">
    <source>
        <dbReference type="PIRSR" id="PIRSR006223-50"/>
    </source>
</evidence>
<dbReference type="GeneID" id="77189183"/>
<comment type="subcellular location">
    <subcellularLocation>
        <location evidence="1">Cytoplasm</location>
    </subcellularLocation>
</comment>
<evidence type="ECO:0000313" key="5">
    <source>
        <dbReference type="EMBL" id="STY93099.1"/>
    </source>
</evidence>
<keyword evidence="10" id="KW-1185">Reference proteome</keyword>
<accession>A0A378PX66</accession>
<protein>
    <recommendedName>
        <fullName evidence="3">Sulfurtransferase</fullName>
        <ecNumber evidence="3">2.8.1.-</ecNumber>
    </recommendedName>
</protein>
<dbReference type="Pfam" id="PF04358">
    <property type="entry name" value="DsrC"/>
    <property type="match status" value="1"/>
</dbReference>
<evidence type="ECO:0000313" key="10">
    <source>
        <dbReference type="Proteomes" id="UP001163632"/>
    </source>
</evidence>
<dbReference type="SUPFAM" id="SSF69721">
    <property type="entry name" value="DsrC, the gamma subunit of dissimilatory sulfite reductase"/>
    <property type="match status" value="1"/>
</dbReference>
<organism evidence="5 8">
    <name type="scientific">Moraxella bovis</name>
    <dbReference type="NCBI Taxonomy" id="476"/>
    <lineage>
        <taxon>Bacteria</taxon>
        <taxon>Pseudomonadati</taxon>
        <taxon>Pseudomonadota</taxon>
        <taxon>Gammaproteobacteria</taxon>
        <taxon>Moraxellales</taxon>
        <taxon>Moraxellaceae</taxon>
        <taxon>Moraxella</taxon>
    </lineage>
</organism>
<dbReference type="InterPro" id="IPR042072">
    <property type="entry name" value="DsrC-like_C"/>
</dbReference>
<keyword evidence="3 5" id="KW-0808">Transferase</keyword>
<name>A0A378PX66_MORBO</name>
<keyword evidence="2" id="KW-0963">Cytoplasm</keyword>
<dbReference type="AlphaFoldDB" id="A0A378PX66"/>
<dbReference type="GO" id="GO:0002143">
    <property type="term" value="P:tRNA wobble position uridine thiolation"/>
    <property type="evidence" value="ECO:0007669"/>
    <property type="project" value="TreeGrafter"/>
</dbReference>
<evidence type="ECO:0000256" key="3">
    <source>
        <dbReference type="PIRNR" id="PIRNR006223"/>
    </source>
</evidence>
<dbReference type="PANTHER" id="PTHR37010">
    <property type="entry name" value="SULFURTRANSFERASE TUSE"/>
    <property type="match status" value="1"/>
</dbReference>
<feature type="active site" description="Cysteine persulfide intermediate" evidence="4">
    <location>
        <position position="114"/>
    </location>
</feature>
<evidence type="ECO:0000256" key="2">
    <source>
        <dbReference type="ARBA" id="ARBA00022490"/>
    </source>
</evidence>
<proteinExistence type="inferred from homology"/>
<dbReference type="Proteomes" id="UP001163632">
    <property type="component" value="Chromosome"/>
</dbReference>
<dbReference type="PANTHER" id="PTHR37010:SF1">
    <property type="entry name" value="SULFURTRANSFERASE TUSE"/>
    <property type="match status" value="1"/>
</dbReference>
<sequence length="115" mass="12905">MTMTDTTTPLPNELTLDADGHLTDHTLWTPVIAQHLADTLNVQLTDVHYRILAQVRAFFDKYHHSPATRPLIKHLSIALPDDEIDNAKLQQLFNTGLVARHVNRLAGLPKPPNCL</sequence>
<dbReference type="Proteomes" id="UP000254133">
    <property type="component" value="Unassembled WGS sequence"/>
</dbReference>
<dbReference type="EC" id="2.8.1.-" evidence="3"/>
<dbReference type="InterPro" id="IPR025526">
    <property type="entry name" value="DsrC-like_dom_sf"/>
</dbReference>
<dbReference type="PIRSF" id="PIRSF006223">
    <property type="entry name" value="DsrC_TusE"/>
    <property type="match status" value="1"/>
</dbReference>
<dbReference type="GO" id="GO:0016740">
    <property type="term" value="F:transferase activity"/>
    <property type="evidence" value="ECO:0007669"/>
    <property type="project" value="UniProtKB-KW"/>
</dbReference>
<evidence type="ECO:0000313" key="7">
    <source>
        <dbReference type="EMBL" id="UZA52962.1"/>
    </source>
</evidence>
<dbReference type="Proteomes" id="UP001163283">
    <property type="component" value="Chromosome"/>
</dbReference>
<evidence type="ECO:0000313" key="8">
    <source>
        <dbReference type="Proteomes" id="UP000254133"/>
    </source>
</evidence>
<evidence type="ECO:0000256" key="1">
    <source>
        <dbReference type="ARBA" id="ARBA00004496"/>
    </source>
</evidence>
<dbReference type="InterPro" id="IPR007453">
    <property type="entry name" value="DsrC/TusE"/>
</dbReference>
<evidence type="ECO:0000313" key="9">
    <source>
        <dbReference type="Proteomes" id="UP001163283"/>
    </source>
</evidence>
<dbReference type="RefSeq" id="WP_181879621.1">
    <property type="nucleotide sequence ID" value="NZ_CP087768.1"/>
</dbReference>